<feature type="compositionally biased region" description="Low complexity" evidence="8">
    <location>
        <begin position="146"/>
        <end position="160"/>
    </location>
</feature>
<sequence length="432" mass="45806">VIFWEEWSYRLNHRDNSNTSFPESLGGEALPVSGLCPPWVSPQLNQDRTGCPRGELCNRKPNALSHTVPEAFSCFPRAFPCFALSTPPSLPGVQERPLGPACSPCLPKAPSAGSPGAREARQPKPPARLGSVRTEAAGRNRESPGRRPGLGRAIRGAGRKAAGERRAAGPGQSERGGRPRGRDSAGRGAGGGAGAGAGRGRLGRASPPARVVRSGGGPGGREAARRRGGGAVCTMAYPGHPGAGGGYYPGGYGGAPGGPTFPGQTQDPLYGYFAAVAGQDGQIDADELQRCLTQSGIAGGYKPFNLETCRLMVSMLDRDMSGTMGFNEFKELWAVLNGWRQHFISFDSDRSGTVDPQELQKALTTMGFRLSPQAVNSIAKRYSTNGKITFDDYIACCVKLRALTDSFRRRDTAQQGVVNFPYDDFIQCVMSV</sequence>
<dbReference type="PROSITE" id="PS50222">
    <property type="entry name" value="EF_HAND_2"/>
    <property type="match status" value="1"/>
</dbReference>
<dbReference type="Gene3D" id="6.10.140.900">
    <property type="match status" value="1"/>
</dbReference>
<gene>
    <name evidence="10" type="primary">SRI</name>
</gene>
<dbReference type="Pfam" id="PF13499">
    <property type="entry name" value="EF-hand_7"/>
    <property type="match status" value="1"/>
</dbReference>
<evidence type="ECO:0000256" key="1">
    <source>
        <dbReference type="ARBA" id="ARBA00004496"/>
    </source>
</evidence>
<dbReference type="Gene3D" id="1.10.238.10">
    <property type="entry name" value="EF-hand"/>
    <property type="match status" value="1"/>
</dbReference>
<dbReference type="AlphaFoldDB" id="A0A8P0TNG9"/>
<keyword evidence="5" id="KW-0106">Calcium</keyword>
<feature type="region of interest" description="Disordered" evidence="8">
    <location>
        <begin position="108"/>
        <end position="228"/>
    </location>
</feature>
<evidence type="ECO:0000256" key="5">
    <source>
        <dbReference type="ARBA" id="ARBA00022837"/>
    </source>
</evidence>
<dbReference type="InterPro" id="IPR011992">
    <property type="entry name" value="EF-hand-dom_pair"/>
</dbReference>
<dbReference type="SUPFAM" id="SSF47473">
    <property type="entry name" value="EF-hand"/>
    <property type="match status" value="1"/>
</dbReference>
<dbReference type="PANTHER" id="PTHR46735">
    <property type="entry name" value="CALPAIN, SMALL SUBUNIT 1 A-RELATED"/>
    <property type="match status" value="1"/>
</dbReference>
<evidence type="ECO:0000256" key="6">
    <source>
        <dbReference type="ARBA" id="ARBA00023136"/>
    </source>
</evidence>
<keyword evidence="6" id="KW-0472">Membrane</keyword>
<feature type="compositionally biased region" description="Gly residues" evidence="8">
    <location>
        <begin position="187"/>
        <end position="200"/>
    </location>
</feature>
<dbReference type="CDD" id="cd16187">
    <property type="entry name" value="EFh_PEF_sorcin"/>
    <property type="match status" value="1"/>
</dbReference>
<evidence type="ECO:0000256" key="4">
    <source>
        <dbReference type="ARBA" id="ARBA00022737"/>
    </source>
</evidence>
<reference evidence="10" key="2">
    <citation type="submission" date="2025-08" db="UniProtKB">
        <authorList>
            <consortium name="Ensembl"/>
        </authorList>
    </citation>
    <scope>IDENTIFICATION</scope>
</reference>
<comment type="subcellular location">
    <subcellularLocation>
        <location evidence="1">Cytoplasm</location>
    </subcellularLocation>
    <subcellularLocation>
        <location evidence="7">Endomembrane system</location>
        <topology evidence="7">Peripheral membrane protein</topology>
        <orientation evidence="7">Cytoplasmic side</orientation>
    </subcellularLocation>
</comment>
<keyword evidence="2" id="KW-0963">Cytoplasm</keyword>
<accession>A0A8P0TNG9</accession>
<dbReference type="GO" id="GO:0012505">
    <property type="term" value="C:endomembrane system"/>
    <property type="evidence" value="ECO:0007669"/>
    <property type="project" value="UniProtKB-SubCell"/>
</dbReference>
<feature type="compositionally biased region" description="Basic and acidic residues" evidence="8">
    <location>
        <begin position="175"/>
        <end position="185"/>
    </location>
</feature>
<evidence type="ECO:0000313" key="11">
    <source>
        <dbReference type="Proteomes" id="UP000002254"/>
    </source>
</evidence>
<evidence type="ECO:0000256" key="3">
    <source>
        <dbReference type="ARBA" id="ARBA00022723"/>
    </source>
</evidence>
<feature type="compositionally biased region" description="Low complexity" evidence="8">
    <location>
        <begin position="203"/>
        <end position="213"/>
    </location>
</feature>
<organism evidence="10 11">
    <name type="scientific">Canis lupus familiaris</name>
    <name type="common">Dog</name>
    <name type="synonym">Canis familiaris</name>
    <dbReference type="NCBI Taxonomy" id="9615"/>
    <lineage>
        <taxon>Eukaryota</taxon>
        <taxon>Metazoa</taxon>
        <taxon>Chordata</taxon>
        <taxon>Craniata</taxon>
        <taxon>Vertebrata</taxon>
        <taxon>Euteleostomi</taxon>
        <taxon>Mammalia</taxon>
        <taxon>Eutheria</taxon>
        <taxon>Laurasiatheria</taxon>
        <taxon>Carnivora</taxon>
        <taxon>Caniformia</taxon>
        <taxon>Canidae</taxon>
        <taxon>Canis</taxon>
    </lineage>
</organism>
<reference evidence="10 11" key="1">
    <citation type="journal article" date="2005" name="Nature">
        <title>Genome sequence, comparative analysis and haplotype structure of the domestic dog.</title>
        <authorList>
            <consortium name="Broad Sequencing Platform"/>
            <person name="Lindblad-Toh K."/>
            <person name="Wade C.M."/>
            <person name="Mikkelsen T.S."/>
            <person name="Karlsson E.K."/>
            <person name="Jaffe D.B."/>
            <person name="Kamal M."/>
            <person name="Clamp M."/>
            <person name="Chang J.L."/>
            <person name="Kulbokas E.J. III"/>
            <person name="Zody M.C."/>
            <person name="Mauceli E."/>
            <person name="Xie X."/>
            <person name="Breen M."/>
            <person name="Wayne R.K."/>
            <person name="Ostrander E.A."/>
            <person name="Ponting C.P."/>
            <person name="Galibert F."/>
            <person name="Smith D.R."/>
            <person name="DeJong P.J."/>
            <person name="Kirkness E."/>
            <person name="Alvarez P."/>
            <person name="Biagi T."/>
            <person name="Brockman W."/>
            <person name="Butler J."/>
            <person name="Chin C.W."/>
            <person name="Cook A."/>
            <person name="Cuff J."/>
            <person name="Daly M.J."/>
            <person name="DeCaprio D."/>
            <person name="Gnerre S."/>
            <person name="Grabherr M."/>
            <person name="Kellis M."/>
            <person name="Kleber M."/>
            <person name="Bardeleben C."/>
            <person name="Goodstadt L."/>
            <person name="Heger A."/>
            <person name="Hitte C."/>
            <person name="Kim L."/>
            <person name="Koepfli K.P."/>
            <person name="Parker H.G."/>
            <person name="Pollinger J.P."/>
            <person name="Searle S.M."/>
            <person name="Sutter N.B."/>
            <person name="Thomas R."/>
            <person name="Webber C."/>
            <person name="Baldwin J."/>
            <person name="Abebe A."/>
            <person name="Abouelleil A."/>
            <person name="Aftuck L."/>
            <person name="Ait-Zahra M."/>
            <person name="Aldredge T."/>
            <person name="Allen N."/>
            <person name="An P."/>
            <person name="Anderson S."/>
            <person name="Antoine C."/>
            <person name="Arachchi H."/>
            <person name="Aslam A."/>
            <person name="Ayotte L."/>
            <person name="Bachantsang P."/>
            <person name="Barry A."/>
            <person name="Bayul T."/>
            <person name="Benamara M."/>
            <person name="Berlin A."/>
            <person name="Bessette D."/>
            <person name="Blitshteyn B."/>
            <person name="Bloom T."/>
            <person name="Blye J."/>
            <person name="Boguslavskiy L."/>
            <person name="Bonnet C."/>
            <person name="Boukhgalter B."/>
            <person name="Brown A."/>
            <person name="Cahill P."/>
            <person name="Calixte N."/>
            <person name="Camarata J."/>
            <person name="Cheshatsang Y."/>
            <person name="Chu J."/>
            <person name="Citroen M."/>
            <person name="Collymore A."/>
            <person name="Cooke P."/>
            <person name="Dawoe T."/>
            <person name="Daza R."/>
            <person name="Decktor K."/>
            <person name="DeGray S."/>
            <person name="Dhargay N."/>
            <person name="Dooley K."/>
            <person name="Dooley K."/>
            <person name="Dorje P."/>
            <person name="Dorjee K."/>
            <person name="Dorris L."/>
            <person name="Duffey N."/>
            <person name="Dupes A."/>
            <person name="Egbiremolen O."/>
            <person name="Elong R."/>
            <person name="Falk J."/>
            <person name="Farina A."/>
            <person name="Faro S."/>
            <person name="Ferguson D."/>
            <person name="Ferreira P."/>
            <person name="Fisher S."/>
            <person name="FitzGerald M."/>
            <person name="Foley K."/>
            <person name="Foley C."/>
            <person name="Franke A."/>
            <person name="Friedrich D."/>
            <person name="Gage D."/>
            <person name="Garber M."/>
            <person name="Gearin G."/>
            <person name="Giannoukos G."/>
            <person name="Goode T."/>
            <person name="Goyette A."/>
            <person name="Graham J."/>
            <person name="Grandbois E."/>
            <person name="Gyaltsen K."/>
            <person name="Hafez N."/>
            <person name="Hagopian D."/>
            <person name="Hagos B."/>
            <person name="Hall J."/>
            <person name="Healy C."/>
            <person name="Hegarty R."/>
            <person name="Honan T."/>
            <person name="Horn A."/>
            <person name="Houde N."/>
            <person name="Hughes L."/>
            <person name="Hunnicutt L."/>
            <person name="Husby M."/>
            <person name="Jester B."/>
            <person name="Jones C."/>
            <person name="Kamat A."/>
            <person name="Kanga B."/>
            <person name="Kells C."/>
            <person name="Khazanovich D."/>
            <person name="Kieu A.C."/>
            <person name="Kisner P."/>
            <person name="Kumar M."/>
            <person name="Lance K."/>
            <person name="Landers T."/>
            <person name="Lara M."/>
            <person name="Lee W."/>
            <person name="Leger J.P."/>
            <person name="Lennon N."/>
            <person name="Leuper L."/>
            <person name="LeVine S."/>
            <person name="Liu J."/>
            <person name="Liu X."/>
            <person name="Lokyitsang Y."/>
            <person name="Lokyitsang T."/>
            <person name="Lui A."/>
            <person name="Macdonald J."/>
            <person name="Major J."/>
            <person name="Marabella R."/>
            <person name="Maru K."/>
            <person name="Matthews C."/>
            <person name="McDonough S."/>
            <person name="Mehta T."/>
            <person name="Meldrim J."/>
            <person name="Melnikov A."/>
            <person name="Meneus L."/>
            <person name="Mihalev A."/>
            <person name="Mihova T."/>
            <person name="Miller K."/>
            <person name="Mittelman R."/>
            <person name="Mlenga V."/>
            <person name="Mulrain L."/>
            <person name="Munson G."/>
            <person name="Navidi A."/>
            <person name="Naylor J."/>
            <person name="Nguyen T."/>
            <person name="Nguyen N."/>
            <person name="Nguyen C."/>
            <person name="Nguyen T."/>
            <person name="Nicol R."/>
            <person name="Norbu N."/>
            <person name="Norbu C."/>
            <person name="Novod N."/>
            <person name="Nyima T."/>
            <person name="Olandt P."/>
            <person name="O'Neill B."/>
            <person name="O'Neill K."/>
            <person name="Osman S."/>
            <person name="Oyono L."/>
            <person name="Patti C."/>
            <person name="Perrin D."/>
            <person name="Phunkhang P."/>
            <person name="Pierre F."/>
            <person name="Priest M."/>
            <person name="Rachupka A."/>
            <person name="Raghuraman S."/>
            <person name="Rameau R."/>
            <person name="Ray V."/>
            <person name="Raymond C."/>
            <person name="Rege F."/>
            <person name="Rise C."/>
            <person name="Rogers J."/>
            <person name="Rogov P."/>
            <person name="Sahalie J."/>
            <person name="Settipalli S."/>
            <person name="Sharpe T."/>
            <person name="Shea T."/>
            <person name="Sheehan M."/>
            <person name="Sherpa N."/>
            <person name="Shi J."/>
            <person name="Shih D."/>
            <person name="Sloan J."/>
            <person name="Smith C."/>
            <person name="Sparrow T."/>
            <person name="Stalker J."/>
            <person name="Stange-Thomann N."/>
            <person name="Stavropoulos S."/>
            <person name="Stone C."/>
            <person name="Stone S."/>
            <person name="Sykes S."/>
            <person name="Tchuinga P."/>
            <person name="Tenzing P."/>
            <person name="Tesfaye S."/>
            <person name="Thoulutsang D."/>
            <person name="Thoulutsang Y."/>
            <person name="Topham K."/>
            <person name="Topping I."/>
            <person name="Tsamla T."/>
            <person name="Vassiliev H."/>
            <person name="Venkataraman V."/>
            <person name="Vo A."/>
            <person name="Wangchuk T."/>
            <person name="Wangdi T."/>
            <person name="Weiand M."/>
            <person name="Wilkinson J."/>
            <person name="Wilson A."/>
            <person name="Yadav S."/>
            <person name="Yang S."/>
            <person name="Yang X."/>
            <person name="Young G."/>
            <person name="Yu Q."/>
            <person name="Zainoun J."/>
            <person name="Zembek L."/>
            <person name="Zimmer A."/>
            <person name="Lander E.S."/>
        </authorList>
    </citation>
    <scope>NUCLEOTIDE SEQUENCE [LARGE SCALE GENOMIC DNA]</scope>
    <source>
        <strain evidence="10">Boxer</strain>
    </source>
</reference>
<evidence type="ECO:0000256" key="8">
    <source>
        <dbReference type="SAM" id="MobiDB-lite"/>
    </source>
</evidence>
<dbReference type="Proteomes" id="UP000002254">
    <property type="component" value="Chromosome 14"/>
</dbReference>
<evidence type="ECO:0000256" key="2">
    <source>
        <dbReference type="ARBA" id="ARBA00022490"/>
    </source>
</evidence>
<proteinExistence type="predicted"/>
<dbReference type="FunFam" id="1.10.238.10:FF:000087">
    <property type="entry name" value="Sorcin"/>
    <property type="match status" value="1"/>
</dbReference>
<evidence type="ECO:0000259" key="9">
    <source>
        <dbReference type="PROSITE" id="PS50222"/>
    </source>
</evidence>
<dbReference type="SMART" id="SM00054">
    <property type="entry name" value="EFh"/>
    <property type="match status" value="2"/>
</dbReference>
<evidence type="ECO:0000256" key="7">
    <source>
        <dbReference type="ARBA" id="ARBA00029433"/>
    </source>
</evidence>
<dbReference type="Pfam" id="PF13833">
    <property type="entry name" value="EF-hand_8"/>
    <property type="match status" value="1"/>
</dbReference>
<dbReference type="GO" id="GO:0005509">
    <property type="term" value="F:calcium ion binding"/>
    <property type="evidence" value="ECO:0007669"/>
    <property type="project" value="InterPro"/>
</dbReference>
<dbReference type="PROSITE" id="PS00018">
    <property type="entry name" value="EF_HAND_1"/>
    <property type="match status" value="1"/>
</dbReference>
<dbReference type="InterPro" id="IPR002048">
    <property type="entry name" value="EF_hand_dom"/>
</dbReference>
<evidence type="ECO:0000313" key="10">
    <source>
        <dbReference type="Ensembl" id="ENSCAFP00000070712.1"/>
    </source>
</evidence>
<dbReference type="OrthoDB" id="186625at2759"/>
<protein>
    <submittedName>
        <fullName evidence="10">Sorcin</fullName>
    </submittedName>
</protein>
<dbReference type="InterPro" id="IPR018247">
    <property type="entry name" value="EF_Hand_1_Ca_BS"/>
</dbReference>
<keyword evidence="4" id="KW-0677">Repeat</keyword>
<dbReference type="PANTHER" id="PTHR46735:SF7">
    <property type="entry name" value="SORCIN"/>
    <property type="match status" value="1"/>
</dbReference>
<keyword evidence="3" id="KW-0479">Metal-binding</keyword>
<dbReference type="GO" id="GO:0005737">
    <property type="term" value="C:cytoplasm"/>
    <property type="evidence" value="ECO:0007669"/>
    <property type="project" value="UniProtKB-SubCell"/>
</dbReference>
<feature type="compositionally biased region" description="Basic and acidic residues" evidence="8">
    <location>
        <begin position="136"/>
        <end position="145"/>
    </location>
</feature>
<dbReference type="Ensembl" id="ENSCAFT00000096729.1">
    <property type="protein sequence ID" value="ENSCAFP00000070712.1"/>
    <property type="gene ID" value="ENSCAFG00000051366.1"/>
</dbReference>
<feature type="domain" description="EF-hand" evidence="9">
    <location>
        <begin position="334"/>
        <end position="369"/>
    </location>
</feature>
<name>A0A8P0TNG9_CANLF</name>